<evidence type="ECO:0000313" key="2">
    <source>
        <dbReference type="EMBL" id="MBM4627799.1"/>
    </source>
</evidence>
<reference evidence="3 4" key="1">
    <citation type="journal article" date="2016" name="Genome Biol. Evol.">
        <title>Pangenome and Phylogenomic Analysis of the Pathogenic Actinobacterium Rhodococcus equi.</title>
        <authorList>
            <person name="Anastasi E."/>
            <person name="MacArthur I."/>
            <person name="Scortti M."/>
            <person name="Alvarez S."/>
            <person name="Giguere S."/>
            <person name="Vazquez-Boland J.A."/>
        </authorList>
    </citation>
    <scope>NUCLEOTIDE SEQUENCE [LARGE SCALE GENOMIC DNA]</scope>
    <source>
        <strain evidence="3 4">PAM1271</strain>
    </source>
</reference>
<dbReference type="NCBIfam" id="NF006109">
    <property type="entry name" value="PRK08260.1"/>
    <property type="match status" value="1"/>
</dbReference>
<comment type="similarity">
    <text evidence="1">Belongs to the enoyl-CoA hydratase/isomerase family.</text>
</comment>
<dbReference type="CDD" id="cd06558">
    <property type="entry name" value="crotonase-like"/>
    <property type="match status" value="1"/>
</dbReference>
<dbReference type="GO" id="GO:0004300">
    <property type="term" value="F:enoyl-CoA hydratase activity"/>
    <property type="evidence" value="ECO:0007669"/>
    <property type="project" value="UniProtKB-EC"/>
</dbReference>
<sequence length="283" mass="30723">MKFETIRLDVTDGIATITLDRPDRLNACSIEMKDEIIHAFDHTDASDEVRAVIVTGSGRAFCAGADLSEGGSRFDVPNDDNGDVPRDGGGEMTLRIYDSVKPVIAAVNGPAVGVGATMILPMDIRLASEDAKFAFPFTRRGIVPESCSSWFLPRLVGVDRALEWLYIGRLFTAAEAADAGLVRAVCPADELLGAARALATEIIDETAPVSVTLTRQLVWRMLGARHPMEAHVAESRGLRAQGSSSDAYEGVTSFLEKRLPRFERTVGSDLPDIFPDWNPPRYS</sequence>
<dbReference type="AlphaFoldDB" id="A0AAE5IRL6"/>
<dbReference type="Pfam" id="PF00378">
    <property type="entry name" value="ECH_1"/>
    <property type="match status" value="1"/>
</dbReference>
<reference evidence="2" key="2">
    <citation type="submission" date="2019-11" db="EMBL/GenBank/DDBJ databases">
        <title>Spread of Macrolides and rifampicin resistant Rhodococcus equi in clinical isolates in the USA.</title>
        <authorList>
            <person name="Alvarez-Narvaez S."/>
            <person name="Huber L."/>
            <person name="Cohen N.D."/>
            <person name="Slovis N."/>
            <person name="Greiter M."/>
            <person name="Giguere S."/>
            <person name="Hart K."/>
        </authorList>
    </citation>
    <scope>NUCLEOTIDE SEQUENCE</scope>
    <source>
        <strain evidence="2">Lh_38</strain>
    </source>
</reference>
<comment type="caution">
    <text evidence="3">The sequence shown here is derived from an EMBL/GenBank/DDBJ whole genome shotgun (WGS) entry which is preliminary data.</text>
</comment>
<gene>
    <name evidence="3" type="ORF">A5N68_16075</name>
    <name evidence="2" type="ORF">GS453_13220</name>
</gene>
<dbReference type="PANTHER" id="PTHR43684:SF4">
    <property type="entry name" value="ENOYL-COA HYDRATASE_ISOMERASE FAMILY PROTEIN (AFU_ORTHOLOGUE AFUA_1G01890)"/>
    <property type="match status" value="1"/>
</dbReference>
<accession>A0AAE5IRL6</accession>
<dbReference type="SUPFAM" id="SSF52096">
    <property type="entry name" value="ClpP/crotonase"/>
    <property type="match status" value="1"/>
</dbReference>
<dbReference type="InterPro" id="IPR029045">
    <property type="entry name" value="ClpP/crotonase-like_dom_sf"/>
</dbReference>
<dbReference type="InterPro" id="IPR051053">
    <property type="entry name" value="ECH/Chromodomain_protein"/>
</dbReference>
<dbReference type="RefSeq" id="WP_022598574.1">
    <property type="nucleotide sequence ID" value="NZ_AP024196.1"/>
</dbReference>
<organism evidence="3 4">
    <name type="scientific">Rhodococcus hoagii</name>
    <name type="common">Corynebacterium equii</name>
    <dbReference type="NCBI Taxonomy" id="43767"/>
    <lineage>
        <taxon>Bacteria</taxon>
        <taxon>Bacillati</taxon>
        <taxon>Actinomycetota</taxon>
        <taxon>Actinomycetes</taxon>
        <taxon>Mycobacteriales</taxon>
        <taxon>Nocardiaceae</taxon>
        <taxon>Prescottella</taxon>
    </lineage>
</organism>
<dbReference type="InterPro" id="IPR001753">
    <property type="entry name" value="Enoyl-CoA_hydra/iso"/>
</dbReference>
<keyword evidence="2" id="KW-0456">Lyase</keyword>
<evidence type="ECO:0000313" key="3">
    <source>
        <dbReference type="EMBL" id="ORM25466.1"/>
    </source>
</evidence>
<dbReference type="EMBL" id="WUXD01000011">
    <property type="protein sequence ID" value="MBM4627799.1"/>
    <property type="molecule type" value="Genomic_DNA"/>
</dbReference>
<name>A0AAE5IRL6_RHOHA</name>
<evidence type="ECO:0000313" key="4">
    <source>
        <dbReference type="Proteomes" id="UP000193518"/>
    </source>
</evidence>
<protein>
    <submittedName>
        <fullName evidence="3">Enoyl-CoA hydratase</fullName>
        <ecNumber evidence="2">4.2.1.17</ecNumber>
    </submittedName>
</protein>
<dbReference type="PANTHER" id="PTHR43684">
    <property type="match status" value="1"/>
</dbReference>
<dbReference type="Proteomes" id="UP000193518">
    <property type="component" value="Unassembled WGS sequence"/>
</dbReference>
<evidence type="ECO:0000256" key="1">
    <source>
        <dbReference type="ARBA" id="ARBA00005254"/>
    </source>
</evidence>
<dbReference type="EC" id="4.2.1.17" evidence="2"/>
<dbReference type="Proteomes" id="UP000738270">
    <property type="component" value="Unassembled WGS sequence"/>
</dbReference>
<proteinExistence type="inferred from homology"/>
<dbReference type="EMBL" id="LWIC01000006">
    <property type="protein sequence ID" value="ORM25466.1"/>
    <property type="molecule type" value="Genomic_DNA"/>
</dbReference>
<dbReference type="Gene3D" id="3.90.226.10">
    <property type="entry name" value="2-enoyl-CoA Hydratase, Chain A, domain 1"/>
    <property type="match status" value="1"/>
</dbReference>